<protein>
    <submittedName>
        <fullName evidence="1">Uncharacterized protein</fullName>
    </submittedName>
</protein>
<gene>
    <name evidence="1" type="ORF">EV182_002783</name>
</gene>
<dbReference type="Proteomes" id="UP001145114">
    <property type="component" value="Unassembled WGS sequence"/>
</dbReference>
<evidence type="ECO:0000313" key="2">
    <source>
        <dbReference type="Proteomes" id="UP001145114"/>
    </source>
</evidence>
<accession>A0ACC1HVF7</accession>
<evidence type="ECO:0000313" key="1">
    <source>
        <dbReference type="EMBL" id="KAJ1679073.1"/>
    </source>
</evidence>
<sequence length="144" mass="15418">MASNHESNPAVFQGSGHSSSGSSHEDINTVASGDQSSTPSLSLSSLNDKNPSNSQTPSGVKNIMPGSKQQQQQQHPPSSNRLSLKNFVSRLKPKPKSVATVNNHDDGDDGDSDGKYEKGRKKNKNKSKKGSKDSDEESEKNPLE</sequence>
<proteinExistence type="predicted"/>
<comment type="caution">
    <text evidence="1">The sequence shown here is derived from an EMBL/GenBank/DDBJ whole genome shotgun (WGS) entry which is preliminary data.</text>
</comment>
<keyword evidence="2" id="KW-1185">Reference proteome</keyword>
<reference evidence="1" key="1">
    <citation type="submission" date="2022-06" db="EMBL/GenBank/DDBJ databases">
        <title>Phylogenomic reconstructions and comparative analyses of Kickxellomycotina fungi.</title>
        <authorList>
            <person name="Reynolds N.K."/>
            <person name="Stajich J.E."/>
            <person name="Barry K."/>
            <person name="Grigoriev I.V."/>
            <person name="Crous P."/>
            <person name="Smith M.E."/>
        </authorList>
    </citation>
    <scope>NUCLEOTIDE SEQUENCE</scope>
    <source>
        <strain evidence="1">RSA 2271</strain>
    </source>
</reference>
<organism evidence="1 2">
    <name type="scientific">Spiromyces aspiralis</name>
    <dbReference type="NCBI Taxonomy" id="68401"/>
    <lineage>
        <taxon>Eukaryota</taxon>
        <taxon>Fungi</taxon>
        <taxon>Fungi incertae sedis</taxon>
        <taxon>Zoopagomycota</taxon>
        <taxon>Kickxellomycotina</taxon>
        <taxon>Kickxellomycetes</taxon>
        <taxon>Kickxellales</taxon>
        <taxon>Kickxellaceae</taxon>
        <taxon>Spiromyces</taxon>
    </lineage>
</organism>
<dbReference type="EMBL" id="JAMZIH010000624">
    <property type="protein sequence ID" value="KAJ1679073.1"/>
    <property type="molecule type" value="Genomic_DNA"/>
</dbReference>
<name>A0ACC1HVF7_9FUNG</name>
<feature type="non-terminal residue" evidence="1">
    <location>
        <position position="144"/>
    </location>
</feature>